<keyword evidence="2" id="KW-1185">Reference proteome</keyword>
<comment type="caution">
    <text evidence="1">The sequence shown here is derived from an EMBL/GenBank/DDBJ whole genome shotgun (WGS) entry which is preliminary data.</text>
</comment>
<reference evidence="1 2" key="1">
    <citation type="submission" date="2024-11" db="EMBL/GenBank/DDBJ databases">
        <title>Chromosome-level genome assembly of the freshwater bivalve Anodonta woodiana.</title>
        <authorList>
            <person name="Chen X."/>
        </authorList>
    </citation>
    <scope>NUCLEOTIDE SEQUENCE [LARGE SCALE GENOMIC DNA]</scope>
    <source>
        <strain evidence="1">MN2024</strain>
        <tissue evidence="1">Gills</tissue>
    </source>
</reference>
<proteinExistence type="predicted"/>
<evidence type="ECO:0000313" key="2">
    <source>
        <dbReference type="Proteomes" id="UP001634394"/>
    </source>
</evidence>
<organism evidence="1 2">
    <name type="scientific">Sinanodonta woodiana</name>
    <name type="common">Chinese pond mussel</name>
    <name type="synonym">Anodonta woodiana</name>
    <dbReference type="NCBI Taxonomy" id="1069815"/>
    <lineage>
        <taxon>Eukaryota</taxon>
        <taxon>Metazoa</taxon>
        <taxon>Spiralia</taxon>
        <taxon>Lophotrochozoa</taxon>
        <taxon>Mollusca</taxon>
        <taxon>Bivalvia</taxon>
        <taxon>Autobranchia</taxon>
        <taxon>Heteroconchia</taxon>
        <taxon>Palaeoheterodonta</taxon>
        <taxon>Unionida</taxon>
        <taxon>Unionoidea</taxon>
        <taxon>Unionidae</taxon>
        <taxon>Unioninae</taxon>
        <taxon>Sinanodonta</taxon>
    </lineage>
</organism>
<dbReference type="Gene3D" id="3.60.60.10">
    <property type="entry name" value="Penicillin V Acylase, Chain A"/>
    <property type="match status" value="1"/>
</dbReference>
<dbReference type="PANTHER" id="PTHR34180:SF1">
    <property type="entry name" value="BETA-ALANYL-DOPAMINE_CARCININE HYDROLASE"/>
    <property type="match status" value="1"/>
</dbReference>
<dbReference type="InterPro" id="IPR047801">
    <property type="entry name" value="Peptidase_C45"/>
</dbReference>
<dbReference type="PANTHER" id="PTHR34180">
    <property type="entry name" value="PEPTIDASE C45"/>
    <property type="match status" value="1"/>
</dbReference>
<dbReference type="AlphaFoldDB" id="A0ABD3V146"/>
<protein>
    <recommendedName>
        <fullName evidence="3">Tan</fullName>
    </recommendedName>
</protein>
<dbReference type="InterPro" id="IPR047794">
    <property type="entry name" value="C45_proenzyme-like"/>
</dbReference>
<dbReference type="EMBL" id="JBJQND010000014">
    <property type="protein sequence ID" value="KAL3855359.1"/>
    <property type="molecule type" value="Genomic_DNA"/>
</dbReference>
<evidence type="ECO:0000313" key="1">
    <source>
        <dbReference type="EMBL" id="KAL3855359.1"/>
    </source>
</evidence>
<gene>
    <name evidence="1" type="ORF">ACJMK2_014574</name>
</gene>
<dbReference type="Proteomes" id="UP001634394">
    <property type="component" value="Unassembled WGS sequence"/>
</dbReference>
<evidence type="ECO:0008006" key="3">
    <source>
        <dbReference type="Google" id="ProtNLM"/>
    </source>
</evidence>
<sequence>MSQIDHTSTLPLLYARGTHYEVGYQIGSTFQKWIKRYFNHTPLMQRRMLPFYYSQKGRQIYNEYLTAAEATFPQYITEIRGMADGSEIPFEHLFLMNVTPEEYSLDMEMEDKIKSHDFGCSSVFLNKPDLKIMAHNVDCEPINTHFGYIINAHIIDPDAKTGTHGIAYALNDITPKTIHTGSPPVVFRSRAFLSACDVDDFVRIARNESHGASVGFNANIASLSYKEMWSLEVGPGKSEIPVKLTTIAEQKDHIQTCHYFHFNYYQQIHPDIPSSIARSKRMSKPYLEIHRTATIQYSHDPDHCVTSCTVLFNILEKTMEIYVQDPSLYPPFWKFPLTF</sequence>
<name>A0ABD3V146_SINWO</name>
<accession>A0ABD3V146</accession>
<dbReference type="NCBIfam" id="NF040521">
    <property type="entry name" value="C45_proenzyme"/>
    <property type="match status" value="1"/>
</dbReference>
<dbReference type="Gene3D" id="1.10.10.2120">
    <property type="match status" value="1"/>
</dbReference>